<dbReference type="PANTHER" id="PTHR30329:SF21">
    <property type="entry name" value="LIPOPROTEIN YIAD-RELATED"/>
    <property type="match status" value="1"/>
</dbReference>
<evidence type="ECO:0000256" key="1">
    <source>
        <dbReference type="ARBA" id="ARBA00004442"/>
    </source>
</evidence>
<dbReference type="InterPro" id="IPR036737">
    <property type="entry name" value="OmpA-like_sf"/>
</dbReference>
<dbReference type="Proteomes" id="UP001226762">
    <property type="component" value="Unassembled WGS sequence"/>
</dbReference>
<dbReference type="PROSITE" id="PS51123">
    <property type="entry name" value="OMPA_2"/>
    <property type="match status" value="1"/>
</dbReference>
<dbReference type="CDD" id="cd07185">
    <property type="entry name" value="OmpA_C-like"/>
    <property type="match status" value="1"/>
</dbReference>
<dbReference type="InterPro" id="IPR006665">
    <property type="entry name" value="OmpA-like"/>
</dbReference>
<evidence type="ECO:0000256" key="3">
    <source>
        <dbReference type="ARBA" id="ARBA00023237"/>
    </source>
</evidence>
<dbReference type="InterPro" id="IPR050330">
    <property type="entry name" value="Bact_OuterMem_StrucFunc"/>
</dbReference>
<gene>
    <name evidence="8" type="ORF">NO357_17625</name>
</gene>
<dbReference type="SUPFAM" id="SSF103088">
    <property type="entry name" value="OmpA-like"/>
    <property type="match status" value="1"/>
</dbReference>
<dbReference type="RefSeq" id="WP_306737026.1">
    <property type="nucleotide sequence ID" value="NZ_JANHAX010000006.1"/>
</dbReference>
<sequence length="667" mass="71079">MRLSSLAIIAATFLAAAIASLIAARAAVTLIEENSEIGVRDALDSKGLTWAEVHADGLRVFLTGTAPSEAGRFLAISTAGEVVDAARVIDQMQMAATKSLTPPRFSLEILRNDSGIQLIGLIPAESNREALLEELRAIGGENVADLLEVADYPAPEGWDGALAYGLRSLRSLPRSKVSIDADRVEITAMTESVEAKRKLESDLSRAAPNELAVVLDISAPRPVITPFSLRFLIDENGARFDSCSADSDDARDRILRAASEAGLNDKAQCTIGLGVPSPNWAKAAEMAIAALARLGAGSVTFADADITLVAHEGADQAQFDQIVGELENTLPDVFALHAVLPRPEQAKGDGVPEFVATLSPEGLVHLRGRATDELSRETAISFAKARFGSDVVHSSARIDDTLPRDWPVRVLAALDALAQLSNGHVTVTADNVRIAGNTGNPEANAVISRLLSEKLGEAETFDIDVTYQKKLDPIAGLPTPDECITEITTVQEERKISFEPGSDTIDGPSRKSVEAIAEILKKCGPIKLEIGGHTDSQGREVMNQQLSQARAQAVLNGLRELRVLTSSFSAVGYGETQPIADNDTEEGREANRRIEFRLIRPEPVQERETMLETLERTQSGLTDDIADTNVDSTDAAAEDGSGDETDGDTGTDPASQTAEDGVPDDTN</sequence>
<reference evidence="8" key="2">
    <citation type="submission" date="2023-02" db="EMBL/GenBank/DDBJ databases">
        <title>'Rhodoalgimonas zhirmunskyi' gen. nov., isolated from a red alga.</title>
        <authorList>
            <person name="Nedashkovskaya O.I."/>
            <person name="Otstavnykh N.Y."/>
            <person name="Bystritskaya E.P."/>
            <person name="Balabanova L.A."/>
            <person name="Isaeva M.P."/>
        </authorList>
    </citation>
    <scope>NUCLEOTIDE SEQUENCE</scope>
    <source>
        <strain evidence="8">KCTC 52189</strain>
    </source>
</reference>
<evidence type="ECO:0000256" key="5">
    <source>
        <dbReference type="SAM" id="MobiDB-lite"/>
    </source>
</evidence>
<protein>
    <submittedName>
        <fullName evidence="8">OmpA family protein</fullName>
    </submittedName>
</protein>
<dbReference type="GO" id="GO:0009279">
    <property type="term" value="C:cell outer membrane"/>
    <property type="evidence" value="ECO:0007669"/>
    <property type="project" value="UniProtKB-SubCell"/>
</dbReference>
<name>A0AAE3WFZ5_9RHOB</name>
<dbReference type="InterPro" id="IPR006664">
    <property type="entry name" value="OMP_bac"/>
</dbReference>
<keyword evidence="2 4" id="KW-0472">Membrane</keyword>
<reference evidence="8" key="1">
    <citation type="submission" date="2022-07" db="EMBL/GenBank/DDBJ databases">
        <authorList>
            <person name="Otstavnykh N."/>
            <person name="Isaeva M."/>
            <person name="Bystritskaya E."/>
        </authorList>
    </citation>
    <scope>NUCLEOTIDE SEQUENCE</scope>
    <source>
        <strain evidence="8">KCTC 52189</strain>
    </source>
</reference>
<feature type="signal peptide" evidence="6">
    <location>
        <begin position="1"/>
        <end position="26"/>
    </location>
</feature>
<evidence type="ECO:0000313" key="8">
    <source>
        <dbReference type="EMBL" id="MDQ2091725.1"/>
    </source>
</evidence>
<feature type="compositionally biased region" description="Acidic residues" evidence="5">
    <location>
        <begin position="636"/>
        <end position="649"/>
    </location>
</feature>
<keyword evidence="9" id="KW-1185">Reference proteome</keyword>
<evidence type="ECO:0000256" key="2">
    <source>
        <dbReference type="ARBA" id="ARBA00023136"/>
    </source>
</evidence>
<dbReference type="InterPro" id="IPR007055">
    <property type="entry name" value="BON_dom"/>
</dbReference>
<dbReference type="Gene3D" id="3.40.1520.20">
    <property type="match status" value="3"/>
</dbReference>
<dbReference type="AlphaFoldDB" id="A0AAE3WFZ5"/>
<evidence type="ECO:0000256" key="6">
    <source>
        <dbReference type="SAM" id="SignalP"/>
    </source>
</evidence>
<feature type="domain" description="OmpA-like" evidence="7">
    <location>
        <begin position="485"/>
        <end position="602"/>
    </location>
</feature>
<evidence type="ECO:0000259" key="7">
    <source>
        <dbReference type="PROSITE" id="PS51123"/>
    </source>
</evidence>
<feature type="region of interest" description="Disordered" evidence="5">
    <location>
        <begin position="615"/>
        <end position="667"/>
    </location>
</feature>
<comment type="subcellular location">
    <subcellularLocation>
        <location evidence="1">Cell outer membrane</location>
    </subcellularLocation>
</comment>
<comment type="caution">
    <text evidence="8">The sequence shown here is derived from an EMBL/GenBank/DDBJ whole genome shotgun (WGS) entry which is preliminary data.</text>
</comment>
<dbReference type="Gene3D" id="3.30.1330.60">
    <property type="entry name" value="OmpA-like domain"/>
    <property type="match status" value="1"/>
</dbReference>
<dbReference type="PANTHER" id="PTHR30329">
    <property type="entry name" value="STATOR ELEMENT OF FLAGELLAR MOTOR COMPLEX"/>
    <property type="match status" value="1"/>
</dbReference>
<proteinExistence type="predicted"/>
<feature type="chain" id="PRO_5042099862" evidence="6">
    <location>
        <begin position="27"/>
        <end position="667"/>
    </location>
</feature>
<evidence type="ECO:0000256" key="4">
    <source>
        <dbReference type="PROSITE-ProRule" id="PRU00473"/>
    </source>
</evidence>
<dbReference type="PRINTS" id="PR01021">
    <property type="entry name" value="OMPADOMAIN"/>
</dbReference>
<organism evidence="8 9">
    <name type="scientific">Marimonas arenosa</name>
    <dbReference type="NCBI Taxonomy" id="1795305"/>
    <lineage>
        <taxon>Bacteria</taxon>
        <taxon>Pseudomonadati</taxon>
        <taxon>Pseudomonadota</taxon>
        <taxon>Alphaproteobacteria</taxon>
        <taxon>Rhodobacterales</taxon>
        <taxon>Paracoccaceae</taxon>
        <taxon>Marimonas</taxon>
    </lineage>
</organism>
<accession>A0AAE3WFZ5</accession>
<evidence type="ECO:0000313" key="9">
    <source>
        <dbReference type="Proteomes" id="UP001226762"/>
    </source>
</evidence>
<dbReference type="Pfam" id="PF00691">
    <property type="entry name" value="OmpA"/>
    <property type="match status" value="1"/>
</dbReference>
<dbReference type="EMBL" id="JANHAX010000006">
    <property type="protein sequence ID" value="MDQ2091725.1"/>
    <property type="molecule type" value="Genomic_DNA"/>
</dbReference>
<keyword evidence="6" id="KW-0732">Signal</keyword>
<keyword evidence="3" id="KW-0998">Cell outer membrane</keyword>
<dbReference type="Pfam" id="PF04972">
    <property type="entry name" value="BON"/>
    <property type="match status" value="1"/>
</dbReference>